<feature type="compositionally biased region" description="Basic and acidic residues" evidence="3">
    <location>
        <begin position="41"/>
        <end position="51"/>
    </location>
</feature>
<dbReference type="InterPro" id="IPR003958">
    <property type="entry name" value="CBFA_NFYB_domain"/>
</dbReference>
<dbReference type="STRING" id="930992.A0A0D0AYX9"/>
<feature type="compositionally biased region" description="Acidic residues" evidence="3">
    <location>
        <begin position="180"/>
        <end position="190"/>
    </location>
</feature>
<evidence type="ECO:0000259" key="4">
    <source>
        <dbReference type="Pfam" id="PF00808"/>
    </source>
</evidence>
<evidence type="ECO:0000256" key="1">
    <source>
        <dbReference type="ARBA" id="ARBA00004123"/>
    </source>
</evidence>
<dbReference type="Proteomes" id="UP000054485">
    <property type="component" value="Unassembled WGS sequence"/>
</dbReference>
<feature type="region of interest" description="Disordered" evidence="3">
    <location>
        <begin position="136"/>
        <end position="190"/>
    </location>
</feature>
<dbReference type="PANTHER" id="PTHR10252">
    <property type="entry name" value="HISTONE-LIKE TRANSCRIPTION FACTOR CCAAT-RELATED"/>
    <property type="match status" value="1"/>
</dbReference>
<organism evidence="5 6">
    <name type="scientific">Suillus luteus UH-Slu-Lm8-n1</name>
    <dbReference type="NCBI Taxonomy" id="930992"/>
    <lineage>
        <taxon>Eukaryota</taxon>
        <taxon>Fungi</taxon>
        <taxon>Dikarya</taxon>
        <taxon>Basidiomycota</taxon>
        <taxon>Agaricomycotina</taxon>
        <taxon>Agaricomycetes</taxon>
        <taxon>Agaricomycetidae</taxon>
        <taxon>Boletales</taxon>
        <taxon>Suillineae</taxon>
        <taxon>Suillaceae</taxon>
        <taxon>Suillus</taxon>
    </lineage>
</organism>
<dbReference type="InterPro" id="IPR050568">
    <property type="entry name" value="Transcr_DNA_Rep_Reg"/>
</dbReference>
<feature type="region of interest" description="Disordered" evidence="3">
    <location>
        <begin position="1"/>
        <end position="52"/>
    </location>
</feature>
<dbReference type="CDD" id="cd23645">
    <property type="entry name" value="HFD_Dpb3-like"/>
    <property type="match status" value="1"/>
</dbReference>
<feature type="compositionally biased region" description="Polar residues" evidence="3">
    <location>
        <begin position="1"/>
        <end position="23"/>
    </location>
</feature>
<sequence>MPVSEAQTGQDNLEFTEDMQSVEVTDEEPGDDTNSGAMTKKQKEEPQRELGKSILPFSRVQKIIKADKELPIVARDATFLISLATEEFIRRLSEACQKLAEREKRATVQQKDVASVVRRAEEFMFLEEIIAFQRTEPPQKRKPKALQNAESQSEPTMLDKFVTRGEESQGLGDTPPPDVIMDDDGTMYAG</sequence>
<dbReference type="HOGENOM" id="CLU_045277_12_0_1"/>
<reference evidence="5 6" key="1">
    <citation type="submission" date="2014-04" db="EMBL/GenBank/DDBJ databases">
        <authorList>
            <consortium name="DOE Joint Genome Institute"/>
            <person name="Kuo A."/>
            <person name="Ruytinx J."/>
            <person name="Rineau F."/>
            <person name="Colpaert J."/>
            <person name="Kohler A."/>
            <person name="Nagy L.G."/>
            <person name="Floudas D."/>
            <person name="Copeland A."/>
            <person name="Barry K.W."/>
            <person name="Cichocki N."/>
            <person name="Veneault-Fourrey C."/>
            <person name="LaButti K."/>
            <person name="Lindquist E.A."/>
            <person name="Lipzen A."/>
            <person name="Lundell T."/>
            <person name="Morin E."/>
            <person name="Murat C."/>
            <person name="Sun H."/>
            <person name="Tunlid A."/>
            <person name="Henrissat B."/>
            <person name="Grigoriev I.V."/>
            <person name="Hibbett D.S."/>
            <person name="Martin F."/>
            <person name="Nordberg H.P."/>
            <person name="Cantor M.N."/>
            <person name="Hua S.X."/>
        </authorList>
    </citation>
    <scope>NUCLEOTIDE SEQUENCE [LARGE SCALE GENOMIC DNA]</scope>
    <source>
        <strain evidence="5 6">UH-Slu-Lm8-n1</strain>
    </source>
</reference>
<dbReference type="InterPro" id="IPR009072">
    <property type="entry name" value="Histone-fold"/>
</dbReference>
<keyword evidence="6" id="KW-1185">Reference proteome</keyword>
<dbReference type="EMBL" id="KN835152">
    <property type="protein sequence ID" value="KIK46946.1"/>
    <property type="molecule type" value="Genomic_DNA"/>
</dbReference>
<feature type="domain" description="Transcription factor CBF/NF-Y/archaeal histone" evidence="4">
    <location>
        <begin position="55"/>
        <end position="117"/>
    </location>
</feature>
<dbReference type="InParanoid" id="A0A0D0AYX9"/>
<dbReference type="GO" id="GO:0046982">
    <property type="term" value="F:protein heterodimerization activity"/>
    <property type="evidence" value="ECO:0007669"/>
    <property type="project" value="InterPro"/>
</dbReference>
<dbReference type="OrthoDB" id="636685at2759"/>
<dbReference type="SUPFAM" id="SSF47113">
    <property type="entry name" value="Histone-fold"/>
    <property type="match status" value="1"/>
</dbReference>
<evidence type="ECO:0000256" key="2">
    <source>
        <dbReference type="ARBA" id="ARBA00023242"/>
    </source>
</evidence>
<dbReference type="PANTHER" id="PTHR10252:SF54">
    <property type="entry name" value="CHROMATIN ACCESSIBILITY COMPLEX PROTEIN 1"/>
    <property type="match status" value="1"/>
</dbReference>
<reference evidence="6" key="2">
    <citation type="submission" date="2015-01" db="EMBL/GenBank/DDBJ databases">
        <title>Evolutionary Origins and Diversification of the Mycorrhizal Mutualists.</title>
        <authorList>
            <consortium name="DOE Joint Genome Institute"/>
            <consortium name="Mycorrhizal Genomics Consortium"/>
            <person name="Kohler A."/>
            <person name="Kuo A."/>
            <person name="Nagy L.G."/>
            <person name="Floudas D."/>
            <person name="Copeland A."/>
            <person name="Barry K.W."/>
            <person name="Cichocki N."/>
            <person name="Veneault-Fourrey C."/>
            <person name="LaButti K."/>
            <person name="Lindquist E.A."/>
            <person name="Lipzen A."/>
            <person name="Lundell T."/>
            <person name="Morin E."/>
            <person name="Murat C."/>
            <person name="Riley R."/>
            <person name="Ohm R."/>
            <person name="Sun H."/>
            <person name="Tunlid A."/>
            <person name="Henrissat B."/>
            <person name="Grigoriev I.V."/>
            <person name="Hibbett D.S."/>
            <person name="Martin F."/>
        </authorList>
    </citation>
    <scope>NUCLEOTIDE SEQUENCE [LARGE SCALE GENOMIC DNA]</scope>
    <source>
        <strain evidence="6">UH-Slu-Lm8-n1</strain>
    </source>
</reference>
<dbReference type="AlphaFoldDB" id="A0A0D0AYX9"/>
<proteinExistence type="predicted"/>
<evidence type="ECO:0000313" key="5">
    <source>
        <dbReference type="EMBL" id="KIK46946.1"/>
    </source>
</evidence>
<gene>
    <name evidence="5" type="ORF">CY34DRAFT_799799</name>
</gene>
<dbReference type="GO" id="GO:0005634">
    <property type="term" value="C:nucleus"/>
    <property type="evidence" value="ECO:0007669"/>
    <property type="project" value="UniProtKB-SubCell"/>
</dbReference>
<dbReference type="Gene3D" id="1.10.20.10">
    <property type="entry name" value="Histone, subunit A"/>
    <property type="match status" value="1"/>
</dbReference>
<keyword evidence="2" id="KW-0539">Nucleus</keyword>
<evidence type="ECO:0000256" key="3">
    <source>
        <dbReference type="SAM" id="MobiDB-lite"/>
    </source>
</evidence>
<accession>A0A0D0AYX9</accession>
<protein>
    <recommendedName>
        <fullName evidence="4">Transcription factor CBF/NF-Y/archaeal histone domain-containing protein</fullName>
    </recommendedName>
</protein>
<evidence type="ECO:0000313" key="6">
    <source>
        <dbReference type="Proteomes" id="UP000054485"/>
    </source>
</evidence>
<dbReference type="Pfam" id="PF00808">
    <property type="entry name" value="CBFD_NFYB_HMF"/>
    <property type="match status" value="1"/>
</dbReference>
<name>A0A0D0AYX9_9AGAM</name>
<comment type="subcellular location">
    <subcellularLocation>
        <location evidence="1">Nucleus</location>
    </subcellularLocation>
</comment>